<reference evidence="2" key="1">
    <citation type="journal article" date="2021" name="BMC Genomics">
        <title>Chromosome-level genome assembly and manually-curated proteome of model necrotroph Parastagonospora nodorum Sn15 reveals a genome-wide trove of candidate effector homologs, and redundancy of virulence-related functions within an accessory chromosome.</title>
        <authorList>
            <person name="Bertazzoni S."/>
            <person name="Jones D.A.B."/>
            <person name="Phan H.T."/>
            <person name="Tan K.-C."/>
            <person name="Hane J.K."/>
        </authorList>
    </citation>
    <scope>NUCLEOTIDE SEQUENCE [LARGE SCALE GENOMIC DNA]</scope>
    <source>
        <strain evidence="2">SN15 / ATCC MYA-4574 / FGSC 10173)</strain>
    </source>
</reference>
<dbReference type="EMBL" id="CP069028">
    <property type="protein sequence ID" value="QRC96246.1"/>
    <property type="molecule type" value="Genomic_DNA"/>
</dbReference>
<sequence length="50" mass="5787">MSGRRVEHLKIPAVRSKCHHHNRQRRVVVERMVSVEAGFRRDAADPALVQ</sequence>
<protein>
    <submittedName>
        <fullName evidence="1">Uncharacterized protein</fullName>
    </submittedName>
</protein>
<gene>
    <name evidence="1" type="ORF">JI435_408520</name>
</gene>
<accession>A0A7U2F0I3</accession>
<name>A0A7U2F0I3_PHANO</name>
<keyword evidence="2" id="KW-1185">Reference proteome</keyword>
<organism evidence="1 2">
    <name type="scientific">Phaeosphaeria nodorum (strain SN15 / ATCC MYA-4574 / FGSC 10173)</name>
    <name type="common">Glume blotch fungus</name>
    <name type="synonym">Parastagonospora nodorum</name>
    <dbReference type="NCBI Taxonomy" id="321614"/>
    <lineage>
        <taxon>Eukaryota</taxon>
        <taxon>Fungi</taxon>
        <taxon>Dikarya</taxon>
        <taxon>Ascomycota</taxon>
        <taxon>Pezizomycotina</taxon>
        <taxon>Dothideomycetes</taxon>
        <taxon>Pleosporomycetidae</taxon>
        <taxon>Pleosporales</taxon>
        <taxon>Pleosporineae</taxon>
        <taxon>Phaeosphaeriaceae</taxon>
        <taxon>Parastagonospora</taxon>
    </lineage>
</organism>
<dbReference type="Proteomes" id="UP000663193">
    <property type="component" value="Chromosome 6"/>
</dbReference>
<dbReference type="AlphaFoldDB" id="A0A7U2F0I3"/>
<proteinExistence type="predicted"/>
<evidence type="ECO:0000313" key="1">
    <source>
        <dbReference type="EMBL" id="QRC96246.1"/>
    </source>
</evidence>
<dbReference type="VEuPathDB" id="FungiDB:JI435_408520"/>
<evidence type="ECO:0000313" key="2">
    <source>
        <dbReference type="Proteomes" id="UP000663193"/>
    </source>
</evidence>